<name>A0AAF0DLR9_9EURO</name>
<sequence>MSNNRFIQAFTRIPKELFRLNNGKEIRLRAHPGPRRPWGLFDLLTEAGKVKPKALDPVTYEFPNGASMRPNSIKQQRLVRSVRGPDIYVYSILEGVQGAELAPLDGCQLDIGTELPDDLIIVHEFRDHYSLQARKEMTVEGTRNGVTEEEKYNADVLLRLEHQNH</sequence>
<evidence type="ECO:0000313" key="2">
    <source>
        <dbReference type="EMBL" id="WEW59977.1"/>
    </source>
</evidence>
<dbReference type="InterPro" id="IPR041018">
    <property type="entry name" value="ADPRTs_Tse2"/>
</dbReference>
<keyword evidence="3" id="KW-1185">Reference proteome</keyword>
<dbReference type="EMBL" id="CP120629">
    <property type="protein sequence ID" value="WEW59977.1"/>
    <property type="molecule type" value="Genomic_DNA"/>
</dbReference>
<proteinExistence type="predicted"/>
<organism evidence="2 3">
    <name type="scientific">Emydomyces testavorans</name>
    <dbReference type="NCBI Taxonomy" id="2070801"/>
    <lineage>
        <taxon>Eukaryota</taxon>
        <taxon>Fungi</taxon>
        <taxon>Dikarya</taxon>
        <taxon>Ascomycota</taxon>
        <taxon>Pezizomycotina</taxon>
        <taxon>Eurotiomycetes</taxon>
        <taxon>Eurotiomycetidae</taxon>
        <taxon>Onygenales</taxon>
        <taxon>Nannizziopsiaceae</taxon>
        <taxon>Emydomyces</taxon>
    </lineage>
</organism>
<accession>A0AAF0DLR9</accession>
<protein>
    <recommendedName>
        <fullName evidence="1">Tse2 ADP-ribosyltransferase toxin domain-containing protein</fullName>
    </recommendedName>
</protein>
<evidence type="ECO:0000259" key="1">
    <source>
        <dbReference type="Pfam" id="PF18648"/>
    </source>
</evidence>
<dbReference type="Pfam" id="PF18648">
    <property type="entry name" value="ADPRTs_Tse2"/>
    <property type="match status" value="1"/>
</dbReference>
<evidence type="ECO:0000313" key="3">
    <source>
        <dbReference type="Proteomes" id="UP001219355"/>
    </source>
</evidence>
<gene>
    <name evidence="2" type="ORF">PRK78_005459</name>
</gene>
<feature type="domain" description="Tse2 ADP-ribosyltransferase toxin" evidence="1">
    <location>
        <begin position="15"/>
        <end position="139"/>
    </location>
</feature>
<dbReference type="AlphaFoldDB" id="A0AAF0DLR9"/>
<dbReference type="Proteomes" id="UP001219355">
    <property type="component" value="Chromosome 3"/>
</dbReference>
<reference evidence="2" key="1">
    <citation type="submission" date="2023-03" db="EMBL/GenBank/DDBJ databases">
        <title>Emydomyces testavorans Genome Sequence.</title>
        <authorList>
            <person name="Hoyer L."/>
        </authorList>
    </citation>
    <scope>NUCLEOTIDE SEQUENCE</scope>
    <source>
        <strain evidence="2">16-2883</strain>
    </source>
</reference>